<dbReference type="InterPro" id="IPR010190">
    <property type="entry name" value="Diaminopimelate_DH_Ddh"/>
</dbReference>
<evidence type="ECO:0000256" key="10">
    <source>
        <dbReference type="ARBA" id="ARBA00023154"/>
    </source>
</evidence>
<keyword evidence="16" id="KW-1185">Reference proteome</keyword>
<feature type="binding site" evidence="13">
    <location>
        <begin position="11"/>
        <end position="14"/>
    </location>
    <ligand>
        <name>NADP(+)</name>
        <dbReference type="ChEBI" id="CHEBI:58349"/>
    </ligand>
</feature>
<dbReference type="SUPFAM" id="SSF55347">
    <property type="entry name" value="Glyceraldehyde-3-phosphate dehydrogenase-like, C-terminal domain"/>
    <property type="match status" value="1"/>
</dbReference>
<name>A0A437S5Y5_9FIRM</name>
<dbReference type="GO" id="GO:0009089">
    <property type="term" value="P:lysine biosynthetic process via diaminopimelate"/>
    <property type="evidence" value="ECO:0007669"/>
    <property type="project" value="UniProtKB-UniRule"/>
</dbReference>
<dbReference type="InterPro" id="IPR032094">
    <property type="entry name" value="Meso-DAP_DH_C"/>
</dbReference>
<dbReference type="UniPathway" id="UPA00034">
    <property type="reaction ID" value="UER00026"/>
</dbReference>
<comment type="caution">
    <text evidence="15">The sequence shown here is derived from an EMBL/GenBank/DDBJ whole genome shotgun (WGS) entry which is preliminary data.</text>
</comment>
<dbReference type="NCBIfam" id="TIGR01921">
    <property type="entry name" value="DAP-DH"/>
    <property type="match status" value="1"/>
</dbReference>
<dbReference type="OrthoDB" id="9779394at2"/>
<comment type="pathway">
    <text evidence="1 12">Amino-acid biosynthesis; L-lysine biosynthesis via DAP pathway; DL-2,6-diaminopimelate from (S)-tetrahydrodipicolinate: step 1/1.</text>
</comment>
<organism evidence="15 16">
    <name type="scientific">Anaerosphaera multitolerans</name>
    <dbReference type="NCBI Taxonomy" id="2487351"/>
    <lineage>
        <taxon>Bacteria</taxon>
        <taxon>Bacillati</taxon>
        <taxon>Bacillota</taxon>
        <taxon>Tissierellia</taxon>
        <taxon>Tissierellales</taxon>
        <taxon>Peptoniphilaceae</taxon>
        <taxon>Anaerosphaera</taxon>
    </lineage>
</organism>
<proteinExistence type="inferred from homology"/>
<evidence type="ECO:0000256" key="9">
    <source>
        <dbReference type="ARBA" id="ARBA00023002"/>
    </source>
</evidence>
<comment type="similarity">
    <text evidence="2 12">Belongs to the diaminopimelate dehydrogenase family.</text>
</comment>
<evidence type="ECO:0000256" key="11">
    <source>
        <dbReference type="ARBA" id="ARBA00052023"/>
    </source>
</evidence>
<dbReference type="GO" id="GO:0000166">
    <property type="term" value="F:nucleotide binding"/>
    <property type="evidence" value="ECO:0007669"/>
    <property type="project" value="UniProtKB-KW"/>
</dbReference>
<dbReference type="GO" id="GO:0019877">
    <property type="term" value="P:diaminopimelate biosynthetic process"/>
    <property type="evidence" value="ECO:0007669"/>
    <property type="project" value="UniProtKB-UniRule"/>
</dbReference>
<dbReference type="GO" id="GO:0047850">
    <property type="term" value="F:diaminopimelate dehydrogenase activity"/>
    <property type="evidence" value="ECO:0007669"/>
    <property type="project" value="UniProtKB-UniRule"/>
</dbReference>
<evidence type="ECO:0000313" key="16">
    <source>
        <dbReference type="Proteomes" id="UP000288812"/>
    </source>
</evidence>
<feature type="binding site" evidence="13">
    <location>
        <begin position="119"/>
        <end position="123"/>
    </location>
    <ligand>
        <name>NADP(+)</name>
        <dbReference type="ChEBI" id="CHEBI:58349"/>
    </ligand>
</feature>
<evidence type="ECO:0000256" key="1">
    <source>
        <dbReference type="ARBA" id="ARBA00004896"/>
    </source>
</evidence>
<feature type="domain" description="Meso-diaminopimelate D-dehydrogenase C-terminal" evidence="14">
    <location>
        <begin position="120"/>
        <end position="273"/>
    </location>
</feature>
<dbReference type="Proteomes" id="UP000288812">
    <property type="component" value="Unassembled WGS sequence"/>
</dbReference>
<keyword evidence="9 12" id="KW-0560">Oxidoreductase</keyword>
<reference evidence="15 16" key="1">
    <citation type="submission" date="2018-11" db="EMBL/GenBank/DDBJ databases">
        <title>Genome sequencing and assembly of Anaerosphaera sp. nov., GS7-6-2.</title>
        <authorList>
            <person name="Rettenmaier R."/>
            <person name="Liebl W."/>
            <person name="Zverlov V."/>
        </authorList>
    </citation>
    <scope>NUCLEOTIDE SEQUENCE [LARGE SCALE GENOMIC DNA]</scope>
    <source>
        <strain evidence="15 16">GS7-6-2</strain>
    </source>
</reference>
<keyword evidence="7 12" id="KW-0521">NADP</keyword>
<evidence type="ECO:0000256" key="8">
    <source>
        <dbReference type="ARBA" id="ARBA00022915"/>
    </source>
</evidence>
<evidence type="ECO:0000259" key="14">
    <source>
        <dbReference type="Pfam" id="PF16654"/>
    </source>
</evidence>
<dbReference type="RefSeq" id="WP_127724835.1">
    <property type="nucleotide sequence ID" value="NZ_RLIH01000010.1"/>
</dbReference>
<gene>
    <name evidence="15" type="ORF">EF514_07635</name>
</gene>
<feature type="binding site" evidence="13">
    <location>
        <position position="197"/>
    </location>
    <ligand>
        <name>substrate</name>
    </ligand>
</feature>
<dbReference type="CDD" id="cd02270">
    <property type="entry name" value="meso-DAPDH_N"/>
    <property type="match status" value="1"/>
</dbReference>
<dbReference type="PIRSF" id="PIRSF025648">
    <property type="entry name" value="DDH"/>
    <property type="match status" value="1"/>
</dbReference>
<comment type="catalytic activity">
    <reaction evidence="11 12">
        <text>meso-2,6-diaminopimelate + NADP(+) + H2O = (S)-2-amino-6-oxoheptanedioate + NH4(+) + NADPH + H(+)</text>
        <dbReference type="Rhea" id="RHEA:13561"/>
        <dbReference type="ChEBI" id="CHEBI:15377"/>
        <dbReference type="ChEBI" id="CHEBI:15378"/>
        <dbReference type="ChEBI" id="CHEBI:28938"/>
        <dbReference type="ChEBI" id="CHEBI:57783"/>
        <dbReference type="ChEBI" id="CHEBI:57791"/>
        <dbReference type="ChEBI" id="CHEBI:58349"/>
        <dbReference type="ChEBI" id="CHEBI:58556"/>
        <dbReference type="EC" id="1.4.1.16"/>
    </reaction>
</comment>
<feature type="binding site" evidence="13">
    <location>
        <begin position="35"/>
        <end position="37"/>
    </location>
    <ligand>
        <name>NADP(+)</name>
        <dbReference type="ChEBI" id="CHEBI:58349"/>
    </ligand>
</feature>
<evidence type="ECO:0000256" key="6">
    <source>
        <dbReference type="ARBA" id="ARBA00022605"/>
    </source>
</evidence>
<sequence>MEKIKVAIVGYGNLGKGAEKAINLAEDMELVGIFTRREPKTIESQSKVYSLENILDFKGEIDVCILCGGSATDLRSQGPEIARHFNTVDSFDTHAKIPEYFNDIDLAAKEGNNLSIISTGWDPGIFSMNRLLAQSILPQGETHTFWGEGVSQGHSDAIRRIDGVIDATQYTVPIEESIERIKAGEKVNFTPRDKHKRICYVVAEDGADKEEIEFKIITMPDYFVDYNTTVHFISEEELKKNHKKMVHGGRVLRIGETSQATKQVYEFKLDLDSNPEFTSSINVAFARAVYKMRQEGKIGAITVFDVPISYLSNLTAEEQRAKLL</sequence>
<keyword evidence="6 12" id="KW-0028">Amino-acid biosynthesis</keyword>
<dbReference type="SUPFAM" id="SSF51735">
    <property type="entry name" value="NAD(P)-binding Rossmann-fold domains"/>
    <property type="match status" value="1"/>
</dbReference>
<evidence type="ECO:0000256" key="7">
    <source>
        <dbReference type="ARBA" id="ARBA00022857"/>
    </source>
</evidence>
<evidence type="ECO:0000313" key="15">
    <source>
        <dbReference type="EMBL" id="RVU54453.1"/>
    </source>
</evidence>
<dbReference type="AlphaFoldDB" id="A0A437S5Y5"/>
<evidence type="ECO:0000256" key="4">
    <source>
        <dbReference type="ARBA" id="ARBA00012080"/>
    </source>
</evidence>
<keyword evidence="10 12" id="KW-0457">Lysine biosynthesis</keyword>
<dbReference type="EMBL" id="RLIH01000010">
    <property type="protein sequence ID" value="RVU54453.1"/>
    <property type="molecule type" value="Genomic_DNA"/>
</dbReference>
<feature type="binding site" evidence="13">
    <location>
        <position position="274"/>
    </location>
    <ligand>
        <name>substrate</name>
    </ligand>
</feature>
<feature type="binding site" evidence="13">
    <location>
        <position position="146"/>
    </location>
    <ligand>
        <name>substrate</name>
    </ligand>
</feature>
<keyword evidence="8 12" id="KW-0220">Diaminopimelate biosynthesis</keyword>
<evidence type="ECO:0000256" key="3">
    <source>
        <dbReference type="ARBA" id="ARBA00011738"/>
    </source>
</evidence>
<evidence type="ECO:0000256" key="2">
    <source>
        <dbReference type="ARBA" id="ARBA00007442"/>
    </source>
</evidence>
<dbReference type="InterPro" id="IPR036291">
    <property type="entry name" value="NAD(P)-bd_dom_sf"/>
</dbReference>
<feature type="binding site" evidence="13">
    <location>
        <position position="171"/>
    </location>
    <ligand>
        <name>substrate</name>
    </ligand>
</feature>
<dbReference type="Gene3D" id="3.30.360.10">
    <property type="entry name" value="Dihydrodipicolinate Reductase, domain 2"/>
    <property type="match status" value="1"/>
</dbReference>
<evidence type="ECO:0000256" key="5">
    <source>
        <dbReference type="ARBA" id="ARBA00021654"/>
    </source>
</evidence>
<feature type="binding site" evidence="13">
    <location>
        <begin position="67"/>
        <end position="70"/>
    </location>
    <ligand>
        <name>NADP(+)</name>
        <dbReference type="ChEBI" id="CHEBI:58349"/>
    </ligand>
</feature>
<evidence type="ECO:0000256" key="13">
    <source>
        <dbReference type="PIRSR" id="PIRSR025648-1"/>
    </source>
</evidence>
<feature type="binding site" evidence="13">
    <location>
        <position position="247"/>
    </location>
    <ligand>
        <name>substrate</name>
    </ligand>
</feature>
<protein>
    <recommendedName>
        <fullName evidence="5 12">Meso-diaminopimelate D-dehydrogenase</fullName>
        <shortName evidence="12">DAPDH</shortName>
        <shortName evidence="12">Meso-DAP dehydrogenase</shortName>
        <ecNumber evidence="4 12">1.4.1.16</ecNumber>
    </recommendedName>
</protein>
<dbReference type="EC" id="1.4.1.16" evidence="4 12"/>
<comment type="function">
    <text evidence="12">Catalyzes the reversible NADPH-dependent reductive amination of L-2-amino-6-oxopimelate, the acyclic form of L-tetrahydrodipicolinate, to generate the meso compound, D,L-2,6-diaminopimelate.</text>
</comment>
<keyword evidence="13" id="KW-0547">Nucleotide-binding</keyword>
<accession>A0A437S5Y5</accession>
<comment type="subunit">
    <text evidence="3 12">Homodimer.</text>
</comment>
<dbReference type="Gene3D" id="3.40.50.720">
    <property type="entry name" value="NAD(P)-binding Rossmann-like Domain"/>
    <property type="match status" value="1"/>
</dbReference>
<dbReference type="Pfam" id="PF16654">
    <property type="entry name" value="DAPDH_C"/>
    <property type="match status" value="1"/>
</dbReference>
<evidence type="ECO:0000256" key="12">
    <source>
        <dbReference type="PIRNR" id="PIRNR025648"/>
    </source>
</evidence>
<feature type="binding site" evidence="13">
    <location>
        <begin position="90"/>
        <end position="92"/>
    </location>
    <ligand>
        <name>NADP(+)</name>
        <dbReference type="ChEBI" id="CHEBI:58349"/>
    </ligand>
</feature>